<comment type="caution">
    <text evidence="2">The sequence shown here is derived from an EMBL/GenBank/DDBJ whole genome shotgun (WGS) entry which is preliminary data.</text>
</comment>
<dbReference type="Proteomes" id="UP000606786">
    <property type="component" value="Unassembled WGS sequence"/>
</dbReference>
<reference evidence="2" key="1">
    <citation type="submission" date="2020-11" db="EMBL/GenBank/DDBJ databases">
        <authorList>
            <person name="Whitehead M."/>
        </authorList>
    </citation>
    <scope>NUCLEOTIDE SEQUENCE</scope>
    <source>
        <strain evidence="2">EGII</strain>
    </source>
</reference>
<name>A0A811U637_CERCA</name>
<keyword evidence="1" id="KW-0732">Signal</keyword>
<evidence type="ECO:0000256" key="1">
    <source>
        <dbReference type="SAM" id="SignalP"/>
    </source>
</evidence>
<sequence length="113" mass="12882">MLMLMLMLYITLLCPALLYQHPFTQRLRITTTNPFLVSLFTLTHHWTQLRRSLARVVTCRDFSFSRKSLIAPTVPNITFAVSCVVVLPDMADLPTPPERLLLASRSRLVVVLA</sequence>
<accession>A0A811U637</accession>
<dbReference type="EMBL" id="CAJHJT010000001">
    <property type="protein sequence ID" value="CAD6993646.1"/>
    <property type="molecule type" value="Genomic_DNA"/>
</dbReference>
<proteinExistence type="predicted"/>
<feature type="signal peptide" evidence="1">
    <location>
        <begin position="1"/>
        <end position="20"/>
    </location>
</feature>
<keyword evidence="3" id="KW-1185">Reference proteome</keyword>
<evidence type="ECO:0000313" key="2">
    <source>
        <dbReference type="EMBL" id="CAD6993646.1"/>
    </source>
</evidence>
<gene>
    <name evidence="2" type="ORF">CCAP1982_LOCUS2455</name>
</gene>
<protein>
    <submittedName>
        <fullName evidence="2">(Mediterranean fruit fly) hypothetical protein</fullName>
    </submittedName>
</protein>
<evidence type="ECO:0000313" key="3">
    <source>
        <dbReference type="Proteomes" id="UP000606786"/>
    </source>
</evidence>
<dbReference type="AlphaFoldDB" id="A0A811U637"/>
<organism evidence="2 3">
    <name type="scientific">Ceratitis capitata</name>
    <name type="common">Mediterranean fruit fly</name>
    <name type="synonym">Tephritis capitata</name>
    <dbReference type="NCBI Taxonomy" id="7213"/>
    <lineage>
        <taxon>Eukaryota</taxon>
        <taxon>Metazoa</taxon>
        <taxon>Ecdysozoa</taxon>
        <taxon>Arthropoda</taxon>
        <taxon>Hexapoda</taxon>
        <taxon>Insecta</taxon>
        <taxon>Pterygota</taxon>
        <taxon>Neoptera</taxon>
        <taxon>Endopterygota</taxon>
        <taxon>Diptera</taxon>
        <taxon>Brachycera</taxon>
        <taxon>Muscomorpha</taxon>
        <taxon>Tephritoidea</taxon>
        <taxon>Tephritidae</taxon>
        <taxon>Ceratitis</taxon>
        <taxon>Ceratitis</taxon>
    </lineage>
</organism>
<feature type="chain" id="PRO_5032376050" evidence="1">
    <location>
        <begin position="21"/>
        <end position="113"/>
    </location>
</feature>